<evidence type="ECO:0000313" key="2">
    <source>
        <dbReference type="EMBL" id="KIW87666.1"/>
    </source>
</evidence>
<dbReference type="PANTHER" id="PTHR40630">
    <property type="entry name" value="POSSIBLE DNA-BINDING PROTEIN"/>
    <property type="match status" value="1"/>
</dbReference>
<evidence type="ECO:0000256" key="1">
    <source>
        <dbReference type="SAM" id="MobiDB-lite"/>
    </source>
</evidence>
<feature type="region of interest" description="Disordered" evidence="1">
    <location>
        <begin position="87"/>
        <end position="122"/>
    </location>
</feature>
<dbReference type="OrthoDB" id="2131339at2759"/>
<dbReference type="AlphaFoldDB" id="A0A0D2EC27"/>
<dbReference type="RefSeq" id="XP_016614335.1">
    <property type="nucleotide sequence ID" value="XM_016769351.1"/>
</dbReference>
<feature type="compositionally biased region" description="Basic and acidic residues" evidence="1">
    <location>
        <begin position="35"/>
        <end position="52"/>
    </location>
</feature>
<keyword evidence="3" id="KW-1185">Reference proteome</keyword>
<dbReference type="PANTHER" id="PTHR40630:SF1">
    <property type="entry name" value="DNA-BINDING PROTEIN"/>
    <property type="match status" value="1"/>
</dbReference>
<name>A0A0D2EC27_CLAB1</name>
<feature type="region of interest" description="Disordered" evidence="1">
    <location>
        <begin position="24"/>
        <end position="55"/>
    </location>
</feature>
<dbReference type="InterPro" id="IPR021487">
    <property type="entry name" value="DUF3140"/>
</dbReference>
<dbReference type="HOGENOM" id="CLU_150609_0_0_1"/>
<sequence>MVKSNDVIKDFNDTFNMTADELEEWLEGSASREPGWSKDDDSGDTIGHERAILADSGRQIVEISRKNPGKDPSKYDEQDIAHMRKVAAYNKRHLAQEEKTGQDSNSKAFRSLRNWGHDAQKP</sequence>
<accession>A0A0D2EC27</accession>
<evidence type="ECO:0008006" key="4">
    <source>
        <dbReference type="Google" id="ProtNLM"/>
    </source>
</evidence>
<organism evidence="2 3">
    <name type="scientific">Cladophialophora bantiana (strain ATCC 10958 / CBS 173.52 / CDC B-1940 / NIH 8579)</name>
    <name type="common">Xylohypha bantiana</name>
    <dbReference type="NCBI Taxonomy" id="1442370"/>
    <lineage>
        <taxon>Eukaryota</taxon>
        <taxon>Fungi</taxon>
        <taxon>Dikarya</taxon>
        <taxon>Ascomycota</taxon>
        <taxon>Pezizomycotina</taxon>
        <taxon>Eurotiomycetes</taxon>
        <taxon>Chaetothyriomycetidae</taxon>
        <taxon>Chaetothyriales</taxon>
        <taxon>Herpotrichiellaceae</taxon>
        <taxon>Cladophialophora</taxon>
    </lineage>
</organism>
<dbReference type="EMBL" id="KN847002">
    <property type="protein sequence ID" value="KIW87666.1"/>
    <property type="molecule type" value="Genomic_DNA"/>
</dbReference>
<gene>
    <name evidence="2" type="ORF">Z519_11640</name>
</gene>
<protein>
    <recommendedName>
        <fullName evidence="4">AdoMet activation domain-containing protein</fullName>
    </recommendedName>
</protein>
<dbReference type="Proteomes" id="UP000053789">
    <property type="component" value="Unassembled WGS sequence"/>
</dbReference>
<proteinExistence type="predicted"/>
<evidence type="ECO:0000313" key="3">
    <source>
        <dbReference type="Proteomes" id="UP000053789"/>
    </source>
</evidence>
<dbReference type="GeneID" id="27704568"/>
<reference evidence="2" key="1">
    <citation type="submission" date="2015-01" db="EMBL/GenBank/DDBJ databases">
        <title>The Genome Sequence of Cladophialophora bantiana CBS 173.52.</title>
        <authorList>
            <consortium name="The Broad Institute Genomics Platform"/>
            <person name="Cuomo C."/>
            <person name="de Hoog S."/>
            <person name="Gorbushina A."/>
            <person name="Stielow B."/>
            <person name="Teixiera M."/>
            <person name="Abouelleil A."/>
            <person name="Chapman S.B."/>
            <person name="Priest M."/>
            <person name="Young S.K."/>
            <person name="Wortman J."/>
            <person name="Nusbaum C."/>
            <person name="Birren B."/>
        </authorList>
    </citation>
    <scope>NUCLEOTIDE SEQUENCE [LARGE SCALE GENOMIC DNA]</scope>
    <source>
        <strain evidence="2">CBS 173.52</strain>
    </source>
</reference>
<dbReference type="Pfam" id="PF11338">
    <property type="entry name" value="DUF3140"/>
    <property type="match status" value="1"/>
</dbReference>